<keyword evidence="5 6" id="KW-0472">Membrane</keyword>
<dbReference type="EMBL" id="RXOL01000003">
    <property type="protein sequence ID" value="RVQ66956.1"/>
    <property type="molecule type" value="Genomic_DNA"/>
</dbReference>
<feature type="transmembrane region" description="Helical" evidence="6">
    <location>
        <begin position="260"/>
        <end position="277"/>
    </location>
</feature>
<feature type="transmembrane region" description="Helical" evidence="6">
    <location>
        <begin position="194"/>
        <end position="216"/>
    </location>
</feature>
<feature type="transmembrane region" description="Helical" evidence="6">
    <location>
        <begin position="78"/>
        <end position="97"/>
    </location>
</feature>
<dbReference type="SUPFAM" id="SSF103481">
    <property type="entry name" value="Multidrug resistance efflux transporter EmrE"/>
    <property type="match status" value="2"/>
</dbReference>
<dbReference type="Proteomes" id="UP000283003">
    <property type="component" value="Unassembled WGS sequence"/>
</dbReference>
<evidence type="ECO:0000256" key="3">
    <source>
        <dbReference type="ARBA" id="ARBA00022692"/>
    </source>
</evidence>
<keyword evidence="3 6" id="KW-0812">Transmembrane</keyword>
<keyword evidence="4 6" id="KW-1133">Transmembrane helix</keyword>
<proteinExistence type="inferred from homology"/>
<dbReference type="OrthoDB" id="2352272at2"/>
<dbReference type="RefSeq" id="WP_127612469.1">
    <property type="nucleotide sequence ID" value="NZ_RXOL01000003.1"/>
</dbReference>
<feature type="transmembrane region" description="Helical" evidence="6">
    <location>
        <begin position="134"/>
        <end position="151"/>
    </location>
</feature>
<name>A0A437GYY0_9SPHN</name>
<evidence type="ECO:0000256" key="6">
    <source>
        <dbReference type="SAM" id="Phobius"/>
    </source>
</evidence>
<comment type="subcellular location">
    <subcellularLocation>
        <location evidence="1">Membrane</location>
        <topology evidence="1">Multi-pass membrane protein</topology>
    </subcellularLocation>
</comment>
<dbReference type="InterPro" id="IPR037185">
    <property type="entry name" value="EmrE-like"/>
</dbReference>
<evidence type="ECO:0000256" key="2">
    <source>
        <dbReference type="ARBA" id="ARBA00007362"/>
    </source>
</evidence>
<feature type="transmembrane region" description="Helical" evidence="6">
    <location>
        <begin position="48"/>
        <end position="66"/>
    </location>
</feature>
<gene>
    <name evidence="8" type="ORF">EKN06_08395</name>
</gene>
<evidence type="ECO:0000259" key="7">
    <source>
        <dbReference type="Pfam" id="PF00892"/>
    </source>
</evidence>
<protein>
    <submittedName>
        <fullName evidence="8">EamA family transporter</fullName>
    </submittedName>
</protein>
<accession>A0A437GYY0</accession>
<comment type="similarity">
    <text evidence="2">Belongs to the EamA transporter family.</text>
</comment>
<dbReference type="InterPro" id="IPR000620">
    <property type="entry name" value="EamA_dom"/>
</dbReference>
<dbReference type="PANTHER" id="PTHR32322:SF2">
    <property type="entry name" value="EAMA DOMAIN-CONTAINING PROTEIN"/>
    <property type="match status" value="1"/>
</dbReference>
<comment type="caution">
    <text evidence="8">The sequence shown here is derived from an EMBL/GenBank/DDBJ whole genome shotgun (WGS) entry which is preliminary data.</text>
</comment>
<sequence>MNETAVPRERLRFSDPRAFVPFVLVALIWGSTWLVIKDQISVVPPSWTIAYRFLVASVVIVLVLKVRGQRLRVSRRAWPVVIIVGVTQFVMNFHFVYRSEATLTSGIVALFFALIMIPNSLLARVVLGERVSKGFVFGSAIAIAGVALLLAQEYRAAGASDGVMLGVLFAILATVSASIANVTQATDRAHDEPFMPLLAASIIVGTLVNVVLALMLDGPPVWDSRPSYLGGIAYLGIIGSILTFPLYFMLIRNMGAGRAAYIAVATPILAMLLSSLFEGYDWTPLAVGGSLLSLTGLVIALKARH</sequence>
<evidence type="ECO:0000313" key="9">
    <source>
        <dbReference type="Proteomes" id="UP000283003"/>
    </source>
</evidence>
<evidence type="ECO:0000313" key="8">
    <source>
        <dbReference type="EMBL" id="RVQ66956.1"/>
    </source>
</evidence>
<feature type="transmembrane region" description="Helical" evidence="6">
    <location>
        <begin position="228"/>
        <end position="248"/>
    </location>
</feature>
<feature type="transmembrane region" description="Helical" evidence="6">
    <location>
        <begin position="283"/>
        <end position="301"/>
    </location>
</feature>
<feature type="domain" description="EamA" evidence="7">
    <location>
        <begin position="22"/>
        <end position="150"/>
    </location>
</feature>
<keyword evidence="9" id="KW-1185">Reference proteome</keyword>
<dbReference type="GO" id="GO:0016020">
    <property type="term" value="C:membrane"/>
    <property type="evidence" value="ECO:0007669"/>
    <property type="project" value="UniProtKB-SubCell"/>
</dbReference>
<dbReference type="Pfam" id="PF00892">
    <property type="entry name" value="EamA"/>
    <property type="match status" value="2"/>
</dbReference>
<dbReference type="PANTHER" id="PTHR32322">
    <property type="entry name" value="INNER MEMBRANE TRANSPORTER"/>
    <property type="match status" value="1"/>
</dbReference>
<reference evidence="8 9" key="1">
    <citation type="submission" date="2018-12" db="EMBL/GenBank/DDBJ databases">
        <title>Croceicoccus ponticola sp. nov., a lipolytic bacterium isolated from seawater.</title>
        <authorList>
            <person name="Yoon J.-H."/>
        </authorList>
    </citation>
    <scope>NUCLEOTIDE SEQUENCE [LARGE SCALE GENOMIC DNA]</scope>
    <source>
        <strain evidence="8 9">GM-16</strain>
    </source>
</reference>
<dbReference type="AlphaFoldDB" id="A0A437GYY0"/>
<feature type="domain" description="EamA" evidence="7">
    <location>
        <begin position="165"/>
        <end position="300"/>
    </location>
</feature>
<feature type="transmembrane region" description="Helical" evidence="6">
    <location>
        <begin position="103"/>
        <end position="122"/>
    </location>
</feature>
<evidence type="ECO:0000256" key="5">
    <source>
        <dbReference type="ARBA" id="ARBA00023136"/>
    </source>
</evidence>
<evidence type="ECO:0000256" key="1">
    <source>
        <dbReference type="ARBA" id="ARBA00004141"/>
    </source>
</evidence>
<feature type="transmembrane region" description="Helical" evidence="6">
    <location>
        <begin position="18"/>
        <end position="36"/>
    </location>
</feature>
<dbReference type="InterPro" id="IPR050638">
    <property type="entry name" value="AA-Vitamin_Transporters"/>
</dbReference>
<evidence type="ECO:0000256" key="4">
    <source>
        <dbReference type="ARBA" id="ARBA00022989"/>
    </source>
</evidence>
<feature type="transmembrane region" description="Helical" evidence="6">
    <location>
        <begin position="163"/>
        <end position="182"/>
    </location>
</feature>
<organism evidence="8 9">
    <name type="scientific">Croceicoccus ponticola</name>
    <dbReference type="NCBI Taxonomy" id="2217664"/>
    <lineage>
        <taxon>Bacteria</taxon>
        <taxon>Pseudomonadati</taxon>
        <taxon>Pseudomonadota</taxon>
        <taxon>Alphaproteobacteria</taxon>
        <taxon>Sphingomonadales</taxon>
        <taxon>Erythrobacteraceae</taxon>
        <taxon>Croceicoccus</taxon>
    </lineage>
</organism>